<dbReference type="Gene3D" id="1.10.530.10">
    <property type="match status" value="1"/>
</dbReference>
<dbReference type="EMBL" id="CP031968">
    <property type="protein sequence ID" value="AXT45813.1"/>
    <property type="molecule type" value="Genomic_DNA"/>
</dbReference>
<dbReference type="RefSeq" id="WP_081545654.1">
    <property type="nucleotide sequence ID" value="NZ_CP031968.1"/>
</dbReference>
<evidence type="ECO:0000259" key="2">
    <source>
        <dbReference type="Pfam" id="PF01464"/>
    </source>
</evidence>
<dbReference type="InterPro" id="IPR008258">
    <property type="entry name" value="Transglycosylase_SLT_dom_1"/>
</dbReference>
<dbReference type="InterPro" id="IPR023346">
    <property type="entry name" value="Lysozyme-like_dom_sf"/>
</dbReference>
<dbReference type="Proteomes" id="UP000259465">
    <property type="component" value="Chromosome"/>
</dbReference>
<feature type="domain" description="Transglycosylase SLT" evidence="2">
    <location>
        <begin position="65"/>
        <end position="160"/>
    </location>
</feature>
<evidence type="ECO:0000313" key="4">
    <source>
        <dbReference type="Proteomes" id="UP000259465"/>
    </source>
</evidence>
<dbReference type="SUPFAM" id="SSF53955">
    <property type="entry name" value="Lysozyme-like"/>
    <property type="match status" value="1"/>
</dbReference>
<feature type="region of interest" description="Disordered" evidence="1">
    <location>
        <begin position="28"/>
        <end position="52"/>
    </location>
</feature>
<accession>A0AAD0RQ97</accession>
<dbReference type="AlphaFoldDB" id="A0AAD0RQ97"/>
<reference evidence="3 4" key="1">
    <citation type="submission" date="2018-08" db="EMBL/GenBank/DDBJ databases">
        <title>Complete genome sequence of JP2-74.</title>
        <authorList>
            <person name="Wu L."/>
        </authorList>
    </citation>
    <scope>NUCLEOTIDE SEQUENCE [LARGE SCALE GENOMIC DNA]</scope>
    <source>
        <strain evidence="3 4">JP2-74</strain>
    </source>
</reference>
<sequence>MPNPFLRDAADPTGRIYSDALNSLPAVVPPAETALPSSPPAQAPARQPKARRAVSNIAPDAYRPLFEAASRKHKVPLNLLMALGALESGFNPPAEGPPTQWGAAKGMMQYLDGTAAGLGINPFDPAQAVDAAAKQFAERLAKGYSPEEAVQAHFAGDDRALWKDKTERYRQEVLERAADIKRFYLQRPADEPKPAARRDWALREAKGTEAGGASSG</sequence>
<protein>
    <recommendedName>
        <fullName evidence="2">Transglycosylase SLT domain-containing protein</fullName>
    </recommendedName>
</protein>
<organism evidence="3 4">
    <name type="scientific">Chromobacterium rhizoryzae</name>
    <dbReference type="NCBI Taxonomy" id="1778675"/>
    <lineage>
        <taxon>Bacteria</taxon>
        <taxon>Pseudomonadati</taxon>
        <taxon>Pseudomonadota</taxon>
        <taxon>Betaproteobacteria</taxon>
        <taxon>Neisseriales</taxon>
        <taxon>Chromobacteriaceae</taxon>
        <taxon>Chromobacterium</taxon>
    </lineage>
</organism>
<keyword evidence="4" id="KW-1185">Reference proteome</keyword>
<gene>
    <name evidence="3" type="ORF">D1345_06290</name>
</gene>
<evidence type="ECO:0000256" key="1">
    <source>
        <dbReference type="SAM" id="MobiDB-lite"/>
    </source>
</evidence>
<dbReference type="Pfam" id="PF01464">
    <property type="entry name" value="SLT"/>
    <property type="match status" value="1"/>
</dbReference>
<evidence type="ECO:0000313" key="3">
    <source>
        <dbReference type="EMBL" id="AXT45813.1"/>
    </source>
</evidence>
<proteinExistence type="predicted"/>
<name>A0AAD0RQ97_9NEIS</name>
<dbReference type="KEGG" id="crz:D1345_06290"/>